<protein>
    <submittedName>
        <fullName evidence="1">Uncharacterized protein</fullName>
    </submittedName>
</protein>
<reference evidence="1 2" key="1">
    <citation type="submission" date="2017-09" db="EMBL/GenBank/DDBJ databases">
        <title>Complete genomic sequence of the temperate bacteriophage LJ isolated from Lactobacillus casei.</title>
        <authorList>
            <person name="Yu M."/>
            <person name="Qi R."/>
            <person name="Jiang X."/>
            <person name="Tang T."/>
            <person name="Qiao X."/>
            <person name="Jiang Y."/>
            <person name="Wang L."/>
            <person name="Tang L."/>
            <person name="Xu Y."/>
            <person name="Li Y."/>
        </authorList>
    </citation>
    <scope>NUCLEOTIDE SEQUENCE [LARGE SCALE GENOMIC DNA]</scope>
</reference>
<proteinExistence type="predicted"/>
<accession>A0A2D1GPG5</accession>
<name>A0A2D1GPG5_9CAUD</name>
<evidence type="ECO:0000313" key="2">
    <source>
        <dbReference type="Proteomes" id="UP000229119"/>
    </source>
</evidence>
<evidence type="ECO:0000313" key="1">
    <source>
        <dbReference type="EMBL" id="ATN93917.1"/>
    </source>
</evidence>
<gene>
    <name evidence="1" type="ORF">LJ_57</name>
</gene>
<sequence>MLSCLLKRAKKDYTELMLFLSLATRIVNHYDVIRSIATMIGYHATSQKTVEQLLKKGETIEPCSPQNWENDLGKGIYTFIDADGLDYLPPNQNAKLYYRSFRRGKCKVLEIEINDNASIIDFNDKNEEKKFVRLRHQVYSLVVKRVRKDRKVLSSAQMRNNADGLIIEACIRAKALRDVDLVIKDTFTSFLDPTICVDDKNKLISPKGRRVTTLKMHSNFPNGRECCIRHKSAILKNSLN</sequence>
<dbReference type="EMBL" id="MF999224">
    <property type="protein sequence ID" value="ATN93917.1"/>
    <property type="molecule type" value="Genomic_DNA"/>
</dbReference>
<organism evidence="1 2">
    <name type="scientific">Lactobacillus phage LJ</name>
    <dbReference type="NCBI Taxonomy" id="2041454"/>
    <lineage>
        <taxon>Viruses</taxon>
        <taxon>Duplodnaviria</taxon>
        <taxon>Heunggongvirae</taxon>
        <taxon>Uroviricota</taxon>
        <taxon>Caudoviricetes</taxon>
        <taxon>Junavirus</taxon>
        <taxon>Junavirus LJ</taxon>
    </lineage>
</organism>
<dbReference type="Proteomes" id="UP000229119">
    <property type="component" value="Segment"/>
</dbReference>
<keyword evidence="2" id="KW-1185">Reference proteome</keyword>